<organism evidence="1">
    <name type="scientific">candidate division WOR-3 bacterium</name>
    <dbReference type="NCBI Taxonomy" id="2052148"/>
    <lineage>
        <taxon>Bacteria</taxon>
        <taxon>Bacteria division WOR-3</taxon>
    </lineage>
</organism>
<comment type="caution">
    <text evidence="1">The sequence shown here is derived from an EMBL/GenBank/DDBJ whole genome shotgun (WGS) entry which is preliminary data.</text>
</comment>
<proteinExistence type="predicted"/>
<name>A0A7V1EI57_UNCW3</name>
<dbReference type="InterPro" id="IPR026444">
    <property type="entry name" value="Secre_tail"/>
</dbReference>
<dbReference type="Gene3D" id="2.60.40.4070">
    <property type="match status" value="1"/>
</dbReference>
<dbReference type="InterPro" id="IPR013783">
    <property type="entry name" value="Ig-like_fold"/>
</dbReference>
<accession>A0A7V1EI57</accession>
<dbReference type="NCBIfam" id="TIGR04183">
    <property type="entry name" value="Por_Secre_tail"/>
    <property type="match status" value="1"/>
</dbReference>
<evidence type="ECO:0000313" key="1">
    <source>
        <dbReference type="EMBL" id="HDY59235.1"/>
    </source>
</evidence>
<dbReference type="AlphaFoldDB" id="A0A7V1EI57"/>
<reference evidence="1" key="1">
    <citation type="journal article" date="2020" name="mSystems">
        <title>Genome- and Community-Level Interaction Insights into Carbon Utilization and Element Cycling Functions of Hydrothermarchaeota in Hydrothermal Sediment.</title>
        <authorList>
            <person name="Zhou Z."/>
            <person name="Liu Y."/>
            <person name="Xu W."/>
            <person name="Pan J."/>
            <person name="Luo Z.H."/>
            <person name="Li M."/>
        </authorList>
    </citation>
    <scope>NUCLEOTIDE SEQUENCE [LARGE SCALE GENOMIC DNA]</scope>
    <source>
        <strain evidence="1">SpSt-258</strain>
    </source>
</reference>
<dbReference type="EMBL" id="DSKY01000017">
    <property type="protein sequence ID" value="HDY59235.1"/>
    <property type="molecule type" value="Genomic_DNA"/>
</dbReference>
<gene>
    <name evidence="1" type="ORF">ENP86_06755</name>
</gene>
<protein>
    <submittedName>
        <fullName evidence="1">T9SS type A sorting domain-containing protein</fullName>
    </submittedName>
</protein>
<dbReference type="Gene3D" id="2.60.40.10">
    <property type="entry name" value="Immunoglobulins"/>
    <property type="match status" value="1"/>
</dbReference>
<sequence>MNHPGRVAAVDVHYPATDSYFLQEGYDRIHYYPPPFYGIYVEPWLWYDGNQHGGMDYSQWESMIVNRMNQPAAVTIHLDGEYSPGSNSGTIYATFINDSTATINGRVIIVITEDSLFYPAPNGAMWHCNVPRDYIPDDSGVTVSIPPNDSVTITMPFTTHPNWNKSHCKIKTWIQNDEMQPDSTKEIWQGAMVNLLELGIKEEQTSEIKEIQVFPNPCLKNGSILFVLPVESDFEVSIYDCAGKLVNKFSDRAKMTSWNLKDNRGYKVSPGVYFYWFVSKRFTKNGKIVVE</sequence>